<dbReference type="InterPro" id="IPR001434">
    <property type="entry name" value="OmcB-like_DUF11"/>
</dbReference>
<evidence type="ECO:0000313" key="4">
    <source>
        <dbReference type="Proteomes" id="UP000029443"/>
    </source>
</evidence>
<evidence type="ECO:0000313" key="3">
    <source>
        <dbReference type="EMBL" id="KGD62352.1"/>
    </source>
</evidence>
<dbReference type="PANTHER" id="PTHR34819">
    <property type="entry name" value="LARGE CYSTEINE-RICH PERIPLASMIC PROTEIN OMCB"/>
    <property type="match status" value="1"/>
</dbReference>
<feature type="domain" description="DUF11" evidence="2">
    <location>
        <begin position="895"/>
        <end position="980"/>
    </location>
</feature>
<evidence type="ECO:0000259" key="2">
    <source>
        <dbReference type="Pfam" id="PF01345"/>
    </source>
</evidence>
<dbReference type="RefSeq" id="WP_035245036.1">
    <property type="nucleotide sequence ID" value="NZ_ARXU01000002.1"/>
</dbReference>
<dbReference type="NCBIfam" id="TIGR01451">
    <property type="entry name" value="B_ant_repeat"/>
    <property type="match status" value="2"/>
</dbReference>
<dbReference type="InterPro" id="IPR047589">
    <property type="entry name" value="DUF11_rpt"/>
</dbReference>
<protein>
    <recommendedName>
        <fullName evidence="2">DUF11 domain-containing protein</fullName>
    </recommendedName>
</protein>
<organism evidence="3 4">
    <name type="scientific">Alcanivorax jadensis T9</name>
    <dbReference type="NCBI Taxonomy" id="1177181"/>
    <lineage>
        <taxon>Bacteria</taxon>
        <taxon>Pseudomonadati</taxon>
        <taxon>Pseudomonadota</taxon>
        <taxon>Gammaproteobacteria</taxon>
        <taxon>Oceanospirillales</taxon>
        <taxon>Alcanivoracaceae</taxon>
        <taxon>Alcanivorax</taxon>
    </lineage>
</organism>
<comment type="caution">
    <text evidence="3">The sequence shown here is derived from an EMBL/GenBank/DDBJ whole genome shotgun (WGS) entry which is preliminary data.</text>
</comment>
<dbReference type="InterPro" id="IPR051172">
    <property type="entry name" value="Chlamydia_OmcB"/>
</dbReference>
<dbReference type="EMBL" id="ARXU01000002">
    <property type="protein sequence ID" value="KGD62352.1"/>
    <property type="molecule type" value="Genomic_DNA"/>
</dbReference>
<feature type="domain" description="DUF11" evidence="2">
    <location>
        <begin position="227"/>
        <end position="285"/>
    </location>
</feature>
<feature type="signal peptide" evidence="1">
    <location>
        <begin position="1"/>
        <end position="32"/>
    </location>
</feature>
<gene>
    <name evidence="3" type="ORF">T9A_00643</name>
</gene>
<feature type="chain" id="PRO_5046663928" description="DUF11 domain-containing protein" evidence="1">
    <location>
        <begin position="33"/>
        <end position="981"/>
    </location>
</feature>
<accession>A0ABR4WG83</accession>
<reference evidence="3 4" key="1">
    <citation type="submission" date="2012-09" db="EMBL/GenBank/DDBJ databases">
        <title>Genome Sequence of alkane-degrading Bacterium Alcanivorax jadensis T9.</title>
        <authorList>
            <person name="Lai Q."/>
            <person name="Shao Z."/>
        </authorList>
    </citation>
    <scope>NUCLEOTIDE SEQUENCE [LARGE SCALE GENOMIC DNA]</scope>
    <source>
        <strain evidence="3 4">T9</strain>
    </source>
</reference>
<dbReference type="Pfam" id="PF01345">
    <property type="entry name" value="DUF11"/>
    <property type="match status" value="2"/>
</dbReference>
<evidence type="ECO:0000256" key="1">
    <source>
        <dbReference type="SAM" id="SignalP"/>
    </source>
</evidence>
<keyword evidence="1" id="KW-0732">Signal</keyword>
<dbReference type="Proteomes" id="UP000029443">
    <property type="component" value="Unassembled WGS sequence"/>
</dbReference>
<keyword evidence="4" id="KW-1185">Reference proteome</keyword>
<sequence>MKLAFQKGLLSARVSASAMGLGLVLAAGQTLALTPAGTDINNRATVTYEDANGNSYSAQSNESTVTVAEVYAATLENDGSKSGAPGETVYFTHTLTNTGNADDSFSVDGLAGLDAATGASTYTVYLDANGNGVPDAGEAAVNTVNLNAGQQAELIVAVPVPAGAGAGDTIESTLLVESVGGGAGTVEDIGANGDAATYDADGDSTPDGNDTNNNVVTVTTDAVLQLSKTAVPNFNDNTITYTLEVKNNGGRAAQDVDIFDPIPANATFAEIVSVNGLLTSSGDQWLDSTGALQALPHSYAGIADLADVTEPAGVDLDGNGTTGETLKGINFRDAIMGVNTTVTVVYKVDFDGTLASGTQIRNTFAAEGDLDGDNIPDDPSTSNTTTTTIQQVYAVDATDTGDAADADATLNDIALQDEANSGAVVAFANIVANNGNGSDVFDLSIGNDAGAGYAGAGTVPAGAQSYPAGTLFTFWNATNNTQLTDTNGNGVPDTGSIAAGADRRITVRAQLPAGVSGTGPFVATMVATSFGDNSVSDDKLEVLTEIVAPAVDLANSHSADLTDAVIDADAFNAAAPTTTTEVAVGGIATFPLFVANNSGNAQSFTLGADLPAGWAVTFREVGVDTDADGTADNTSNAGNVVTATPSLPAGAVYQYQADVQVSSNVAQAAADFTGAGTVNTNDSDGDYPIRFTVVSSSDGTITDQKLDAVDVIANRNITVSPDGANQVQPGGNVDYTHVIANGGNTSEAVEITAANSLAADGWNNNTQLFIDTTGNGTPDAWVQLDNLPTANDVAVRTPNGNTILVDINNAGANPLVTLEPGQRLDVRVTVFAPSNAPAGTVDSYTLTASNANVSDTATDTTEVVVGQVRLDKQAAVDAACDCAGGTWPAGGFEPVQSTQVEPGQCVVWQLTATNEGATTAENVVITDETTEFTTFQAADDAVRASDSATTANTGTLPVVEWEIGQLVSGDSARTQFCVEVN</sequence>
<name>A0ABR4WG83_9GAMM</name>
<proteinExistence type="predicted"/>